<dbReference type="STRING" id="722438.F539_00075"/>
<dbReference type="PATRIC" id="fig|722438.3.peg.15"/>
<organism evidence="2 3">
    <name type="scientific">Mycoplasmoides pneumoniae (strain ATCC 15531 / DSM 23978 / CIP 103766 / NBRC 14401 / NCTC 10119 / FH)</name>
    <name type="common">Mycoplasma pneumoniae</name>
    <dbReference type="NCBI Taxonomy" id="722438"/>
    <lineage>
        <taxon>Bacteria</taxon>
        <taxon>Bacillati</taxon>
        <taxon>Mycoplasmatota</taxon>
        <taxon>Mycoplasmoidales</taxon>
        <taxon>Mycoplasmoidaceae</taxon>
        <taxon>Mycoplasmoides</taxon>
    </lineage>
</organism>
<dbReference type="HOGENOM" id="CLU_1265786_0_0_14"/>
<dbReference type="AlphaFoldDB" id="A0A0H3DLC5"/>
<evidence type="ECO:0000313" key="2">
    <source>
        <dbReference type="EMBL" id="ADK87190.1"/>
    </source>
</evidence>
<dbReference type="EMBL" id="CP002077">
    <property type="protein sequence ID" value="ADK87190.1"/>
    <property type="molecule type" value="Genomic_DNA"/>
</dbReference>
<accession>A0A0H3DLC5</accession>
<dbReference type="GO" id="GO:0006269">
    <property type="term" value="P:DNA replication, synthesis of primer"/>
    <property type="evidence" value="ECO:0007669"/>
    <property type="project" value="TreeGrafter"/>
</dbReference>
<dbReference type="eggNOG" id="COG0358">
    <property type="taxonomic scope" value="Bacteria"/>
</dbReference>
<dbReference type="Proteomes" id="UP000007756">
    <property type="component" value="Chromosome"/>
</dbReference>
<dbReference type="PANTHER" id="PTHR30313">
    <property type="entry name" value="DNA PRIMASE"/>
    <property type="match status" value="1"/>
</dbReference>
<dbReference type="SMART" id="SM00493">
    <property type="entry name" value="TOPRIM"/>
    <property type="match status" value="1"/>
</dbReference>
<dbReference type="PaxDb" id="722438-MPNE_0016"/>
<dbReference type="PANTHER" id="PTHR30313:SF2">
    <property type="entry name" value="DNA PRIMASE"/>
    <property type="match status" value="1"/>
</dbReference>
<dbReference type="InterPro" id="IPR050219">
    <property type="entry name" value="DnaG_primase"/>
</dbReference>
<sequence length="188" mass="21385">MQYLTKRGFNLQDLLSVGGGLAYLGEKQWLNLSLYNFNNQLVGFLSRKVGFEKKFLYLPINKPPSKSESFLGLKHLPTETNTIYLVEGDFDWLAFRKGGILNCLPLCGLTLSDKQMKFFQQSKIEKVVLCLDNDFAGKVAAANLERILKNAGFQVKVVQLKGKVKDWNELLLLYPKNWAKALRDHLAL</sequence>
<dbReference type="GO" id="GO:0005737">
    <property type="term" value="C:cytoplasm"/>
    <property type="evidence" value="ECO:0007669"/>
    <property type="project" value="TreeGrafter"/>
</dbReference>
<dbReference type="NCBIfam" id="TIGR00646">
    <property type="entry name" value="MG010"/>
    <property type="match status" value="1"/>
</dbReference>
<gene>
    <name evidence="2" type="ordered locus">MPNE_0016</name>
</gene>
<dbReference type="InterPro" id="IPR004611">
    <property type="entry name" value="DNA_primase-rel"/>
</dbReference>
<feature type="domain" description="Toprim" evidence="1">
    <location>
        <begin position="81"/>
        <end position="163"/>
    </location>
</feature>
<proteinExistence type="predicted"/>
<dbReference type="Pfam" id="PF13155">
    <property type="entry name" value="Toprim_2"/>
    <property type="match status" value="1"/>
</dbReference>
<name>A0A0H3DLC5_MYCPB</name>
<dbReference type="SUPFAM" id="SSF56731">
    <property type="entry name" value="DNA primase core"/>
    <property type="match status" value="1"/>
</dbReference>
<dbReference type="KEGG" id="mpj:MPNE_0016"/>
<dbReference type="InterPro" id="IPR006171">
    <property type="entry name" value="TOPRIM_dom"/>
</dbReference>
<dbReference type="PROSITE" id="PS50880">
    <property type="entry name" value="TOPRIM"/>
    <property type="match status" value="1"/>
</dbReference>
<protein>
    <submittedName>
        <fullName evidence="2">DNA primase-like protein</fullName>
    </submittedName>
</protein>
<dbReference type="Gene3D" id="3.40.1360.10">
    <property type="match status" value="1"/>
</dbReference>
<dbReference type="CDD" id="cd03364">
    <property type="entry name" value="TOPRIM_DnaG_primases"/>
    <property type="match status" value="1"/>
</dbReference>
<dbReference type="InterPro" id="IPR034151">
    <property type="entry name" value="TOPRIM_DnaG_bac"/>
</dbReference>
<evidence type="ECO:0000259" key="1">
    <source>
        <dbReference type="PROSITE" id="PS50880"/>
    </source>
</evidence>
<evidence type="ECO:0000313" key="3">
    <source>
        <dbReference type="Proteomes" id="UP000007756"/>
    </source>
</evidence>
<reference evidence="2 3" key="1">
    <citation type="journal article" date="2010" name="Appl. Environ. Microbiol.">
        <title>Targeted chromosomal knockouts in Mycoplasma pneumoniae.</title>
        <authorList>
            <person name="Krishnakumar R."/>
            <person name="Assad-Garcia N."/>
            <person name="Benders G.A."/>
            <person name="Phan Q."/>
            <person name="Montague M.G."/>
            <person name="Glass J.I."/>
        </authorList>
    </citation>
    <scope>NUCLEOTIDE SEQUENCE [LARGE SCALE GENOMIC DNA]</scope>
    <source>
        <strain evidence="3">ATCC 15531 / DSM 22911 / NBRC 14401 / NCTC 10119 / FH</strain>
    </source>
</reference>